<dbReference type="SUPFAM" id="SSF55785">
    <property type="entry name" value="PYP-like sensor domain (PAS domain)"/>
    <property type="match status" value="1"/>
</dbReference>
<evidence type="ECO:0000259" key="3">
    <source>
        <dbReference type="PROSITE" id="PS50112"/>
    </source>
</evidence>
<protein>
    <submittedName>
        <fullName evidence="4">PAS domain S-box protein</fullName>
    </submittedName>
</protein>
<dbReference type="Proteomes" id="UP000886602">
    <property type="component" value="Unassembled WGS sequence"/>
</dbReference>
<dbReference type="CDD" id="cd00130">
    <property type="entry name" value="PAS"/>
    <property type="match status" value="1"/>
</dbReference>
<sequence length="263" mass="29212">MTENSDKGEVMNPPDEKQTNAALLRNEAEADLARRPLADATARPVEDLLHELQVHQIELEMQNEALRVAQTALEESRDRYVDLYEFAPVGYLTLDAEGLIEQLNLTAATLLGMERKKLLLRGFLARVLAEDHPRWTALFMRLKAGADKNSVELSLQRGDGTVFQALLDCERRPGPGVGAGETTIRIALTDISRRKVAEAAQRQQTEELTRLNRAMVGREMAMIELKRQVNALSRELGRAEPFNLDFAAAPGADATMPTAARRA</sequence>
<accession>A0A9D7F4B6</accession>
<feature type="compositionally biased region" description="Basic and acidic residues" evidence="2">
    <location>
        <begin position="1"/>
        <end position="18"/>
    </location>
</feature>
<evidence type="ECO:0000313" key="5">
    <source>
        <dbReference type="Proteomes" id="UP000886602"/>
    </source>
</evidence>
<gene>
    <name evidence="4" type="ORF">IPJ48_01025</name>
</gene>
<dbReference type="Gene3D" id="3.30.450.20">
    <property type="entry name" value="PAS domain"/>
    <property type="match status" value="1"/>
</dbReference>
<evidence type="ECO:0000313" key="4">
    <source>
        <dbReference type="EMBL" id="MBK7421777.1"/>
    </source>
</evidence>
<dbReference type="PROSITE" id="PS50112">
    <property type="entry name" value="PAS"/>
    <property type="match status" value="1"/>
</dbReference>
<comment type="caution">
    <text evidence="4">The sequence shown here is derived from an EMBL/GenBank/DDBJ whole genome shotgun (WGS) entry which is preliminary data.</text>
</comment>
<dbReference type="InterPro" id="IPR035965">
    <property type="entry name" value="PAS-like_dom_sf"/>
</dbReference>
<proteinExistence type="predicted"/>
<reference evidence="4" key="1">
    <citation type="submission" date="2020-10" db="EMBL/GenBank/DDBJ databases">
        <title>Connecting structure to function with the recovery of over 1000 high-quality activated sludge metagenome-assembled genomes encoding full-length rRNA genes using long-read sequencing.</title>
        <authorList>
            <person name="Singleton C.M."/>
            <person name="Petriglieri F."/>
            <person name="Kristensen J.M."/>
            <person name="Kirkegaard R.H."/>
            <person name="Michaelsen T.Y."/>
            <person name="Andersen M.H."/>
            <person name="Karst S.M."/>
            <person name="Dueholm M.S."/>
            <person name="Nielsen P.H."/>
            <person name="Albertsen M."/>
        </authorList>
    </citation>
    <scope>NUCLEOTIDE SEQUENCE</scope>
    <source>
        <strain evidence="4">EsbW_18-Q3-R4-48_MAXAC.044</strain>
    </source>
</reference>
<keyword evidence="1" id="KW-0175">Coiled coil</keyword>
<organism evidence="4 5">
    <name type="scientific">Candidatus Propionivibrio dominans</name>
    <dbReference type="NCBI Taxonomy" id="2954373"/>
    <lineage>
        <taxon>Bacteria</taxon>
        <taxon>Pseudomonadati</taxon>
        <taxon>Pseudomonadota</taxon>
        <taxon>Betaproteobacteria</taxon>
        <taxon>Rhodocyclales</taxon>
        <taxon>Rhodocyclaceae</taxon>
        <taxon>Propionivibrio</taxon>
    </lineage>
</organism>
<dbReference type="NCBIfam" id="TIGR00229">
    <property type="entry name" value="sensory_box"/>
    <property type="match status" value="1"/>
</dbReference>
<feature type="coiled-coil region" evidence="1">
    <location>
        <begin position="45"/>
        <end position="79"/>
    </location>
</feature>
<name>A0A9D7F4B6_9RHOO</name>
<dbReference type="InterPro" id="IPR000014">
    <property type="entry name" value="PAS"/>
</dbReference>
<dbReference type="EMBL" id="JADJNC010000003">
    <property type="protein sequence ID" value="MBK7421777.1"/>
    <property type="molecule type" value="Genomic_DNA"/>
</dbReference>
<evidence type="ECO:0000256" key="1">
    <source>
        <dbReference type="SAM" id="Coils"/>
    </source>
</evidence>
<feature type="region of interest" description="Disordered" evidence="2">
    <location>
        <begin position="1"/>
        <end position="21"/>
    </location>
</feature>
<dbReference type="AlphaFoldDB" id="A0A9D7F4B6"/>
<feature type="domain" description="PAS" evidence="3">
    <location>
        <begin position="76"/>
        <end position="131"/>
    </location>
</feature>
<evidence type="ECO:0000256" key="2">
    <source>
        <dbReference type="SAM" id="MobiDB-lite"/>
    </source>
</evidence>